<reference evidence="1" key="1">
    <citation type="submission" date="2023-01" db="EMBL/GenBank/DDBJ databases">
        <authorList>
            <person name="Piombo E."/>
        </authorList>
    </citation>
    <scope>NUCLEOTIDE SEQUENCE</scope>
</reference>
<dbReference type="EMBL" id="CABFNP030001245">
    <property type="protein sequence ID" value="CAI6093973.1"/>
    <property type="molecule type" value="Genomic_DNA"/>
</dbReference>
<dbReference type="AlphaFoldDB" id="A0AA35MBJ8"/>
<organism evidence="1 2">
    <name type="scientific">Clonostachys chloroleuca</name>
    <dbReference type="NCBI Taxonomy" id="1926264"/>
    <lineage>
        <taxon>Eukaryota</taxon>
        <taxon>Fungi</taxon>
        <taxon>Dikarya</taxon>
        <taxon>Ascomycota</taxon>
        <taxon>Pezizomycotina</taxon>
        <taxon>Sordariomycetes</taxon>
        <taxon>Hypocreomycetidae</taxon>
        <taxon>Hypocreales</taxon>
        <taxon>Bionectriaceae</taxon>
        <taxon>Clonostachys</taxon>
    </lineage>
</organism>
<protein>
    <submittedName>
        <fullName evidence="1">Uncharacterized protein</fullName>
    </submittedName>
</protein>
<accession>A0AA35MBJ8</accession>
<evidence type="ECO:0000313" key="2">
    <source>
        <dbReference type="Proteomes" id="UP001160390"/>
    </source>
</evidence>
<evidence type="ECO:0000313" key="1">
    <source>
        <dbReference type="EMBL" id="CAI6093973.1"/>
    </source>
</evidence>
<gene>
    <name evidence="1" type="ORF">CCHLO57077_00001032</name>
</gene>
<proteinExistence type="predicted"/>
<name>A0AA35MBJ8_9HYPO</name>
<sequence length="68" mass="7601">MGEEYLGGRTTQHVRRLTSQNLPSALHLARVEVSDFADALEQSGFPAVESMEVLSHTMDAMIQVRTKR</sequence>
<comment type="caution">
    <text evidence="1">The sequence shown here is derived from an EMBL/GenBank/DDBJ whole genome shotgun (WGS) entry which is preliminary data.</text>
</comment>
<dbReference type="Proteomes" id="UP001160390">
    <property type="component" value="Unassembled WGS sequence"/>
</dbReference>
<keyword evidence="2" id="KW-1185">Reference proteome</keyword>